<dbReference type="InterPro" id="IPR015943">
    <property type="entry name" value="WD40/YVTN_repeat-like_dom_sf"/>
</dbReference>
<gene>
    <name evidence="1" type="ORF">DICSQDRAFT_139279</name>
</gene>
<dbReference type="InterPro" id="IPR011044">
    <property type="entry name" value="Quino_amine_DH_bsu"/>
</dbReference>
<organism evidence="1 2">
    <name type="scientific">Dichomitus squalens (strain LYAD-421)</name>
    <name type="common">Western red white-rot fungus</name>
    <dbReference type="NCBI Taxonomy" id="732165"/>
    <lineage>
        <taxon>Eukaryota</taxon>
        <taxon>Fungi</taxon>
        <taxon>Dikarya</taxon>
        <taxon>Basidiomycota</taxon>
        <taxon>Agaricomycotina</taxon>
        <taxon>Agaricomycetes</taxon>
        <taxon>Polyporales</taxon>
        <taxon>Polyporaceae</taxon>
        <taxon>Dichomitus</taxon>
    </lineage>
</organism>
<dbReference type="EMBL" id="JH719433">
    <property type="protein sequence ID" value="EJF58667.1"/>
    <property type="molecule type" value="Genomic_DNA"/>
</dbReference>
<dbReference type="Gene3D" id="2.130.10.10">
    <property type="entry name" value="YVTN repeat-like/Quinoprotein amine dehydrogenase"/>
    <property type="match status" value="1"/>
</dbReference>
<evidence type="ECO:0000313" key="1">
    <source>
        <dbReference type="EMBL" id="EJF58667.1"/>
    </source>
</evidence>
<dbReference type="SUPFAM" id="SSF50969">
    <property type="entry name" value="YVTN repeat-like/Quinoprotein amine dehydrogenase"/>
    <property type="match status" value="1"/>
</dbReference>
<dbReference type="AlphaFoldDB" id="R7SUQ5"/>
<dbReference type="HOGENOM" id="CLU_000288_57_19_1"/>
<name>R7SUQ5_DICSQ</name>
<dbReference type="KEGG" id="dsq:DICSQDRAFT_139279"/>
<dbReference type="RefSeq" id="XP_007368694.1">
    <property type="nucleotide sequence ID" value="XM_007368632.1"/>
</dbReference>
<evidence type="ECO:0000313" key="2">
    <source>
        <dbReference type="Proteomes" id="UP000053319"/>
    </source>
</evidence>
<evidence type="ECO:0008006" key="3">
    <source>
        <dbReference type="Google" id="ProtNLM"/>
    </source>
</evidence>
<accession>R7SUQ5</accession>
<reference evidence="1 2" key="1">
    <citation type="journal article" date="2012" name="Science">
        <title>The Paleozoic origin of enzymatic lignin decomposition reconstructed from 31 fungal genomes.</title>
        <authorList>
            <person name="Floudas D."/>
            <person name="Binder M."/>
            <person name="Riley R."/>
            <person name="Barry K."/>
            <person name="Blanchette R.A."/>
            <person name="Henrissat B."/>
            <person name="Martinez A.T."/>
            <person name="Otillar R."/>
            <person name="Spatafora J.W."/>
            <person name="Yadav J.S."/>
            <person name="Aerts A."/>
            <person name="Benoit I."/>
            <person name="Boyd A."/>
            <person name="Carlson A."/>
            <person name="Copeland A."/>
            <person name="Coutinho P.M."/>
            <person name="de Vries R.P."/>
            <person name="Ferreira P."/>
            <person name="Findley K."/>
            <person name="Foster B."/>
            <person name="Gaskell J."/>
            <person name="Glotzer D."/>
            <person name="Gorecki P."/>
            <person name="Heitman J."/>
            <person name="Hesse C."/>
            <person name="Hori C."/>
            <person name="Igarashi K."/>
            <person name="Jurgens J.A."/>
            <person name="Kallen N."/>
            <person name="Kersten P."/>
            <person name="Kohler A."/>
            <person name="Kuees U."/>
            <person name="Kumar T.K.A."/>
            <person name="Kuo A."/>
            <person name="LaButti K."/>
            <person name="Larrondo L.F."/>
            <person name="Lindquist E."/>
            <person name="Ling A."/>
            <person name="Lombard V."/>
            <person name="Lucas S."/>
            <person name="Lundell T."/>
            <person name="Martin R."/>
            <person name="McLaughlin D.J."/>
            <person name="Morgenstern I."/>
            <person name="Morin E."/>
            <person name="Murat C."/>
            <person name="Nagy L.G."/>
            <person name="Nolan M."/>
            <person name="Ohm R.A."/>
            <person name="Patyshakuliyeva A."/>
            <person name="Rokas A."/>
            <person name="Ruiz-Duenas F.J."/>
            <person name="Sabat G."/>
            <person name="Salamov A."/>
            <person name="Samejima M."/>
            <person name="Schmutz J."/>
            <person name="Slot J.C."/>
            <person name="St John F."/>
            <person name="Stenlid J."/>
            <person name="Sun H."/>
            <person name="Sun S."/>
            <person name="Syed K."/>
            <person name="Tsang A."/>
            <person name="Wiebenga A."/>
            <person name="Young D."/>
            <person name="Pisabarro A."/>
            <person name="Eastwood D.C."/>
            <person name="Martin F."/>
            <person name="Cullen D."/>
            <person name="Grigoriev I.V."/>
            <person name="Hibbett D.S."/>
        </authorList>
    </citation>
    <scope>NUCLEOTIDE SEQUENCE [LARGE SCALE GENOMIC DNA]</scope>
    <source>
        <strain evidence="1 2">LYAD-421 SS1</strain>
    </source>
</reference>
<dbReference type="Proteomes" id="UP000053319">
    <property type="component" value="Unassembled WGS sequence"/>
</dbReference>
<protein>
    <recommendedName>
        <fullName evidence="3">WD40-repeat-containing domain protein</fullName>
    </recommendedName>
</protein>
<proteinExistence type="predicted"/>
<dbReference type="GeneID" id="18835831"/>
<sequence length="157" mass="17961">MVNLGTIWMWDTETREPVGENLSNPFGSVHSLALSPDGRHIVSRSNTIIVVWDANAFTDPCGPHPPFVNYNTMSRTSFDGSFQSSTPPEYPYWNGWITDKNGNHVMWVPDEYRDCLLWRGMVKVMGRESITIKFPNAFSGTEWAKCYRPHYRPQTSA</sequence>